<evidence type="ECO:0000256" key="8">
    <source>
        <dbReference type="ARBA" id="ARBA00048679"/>
    </source>
</evidence>
<dbReference type="Proteomes" id="UP000886520">
    <property type="component" value="Chromosome 15"/>
</dbReference>
<dbReference type="GO" id="GO:0004674">
    <property type="term" value="F:protein serine/threonine kinase activity"/>
    <property type="evidence" value="ECO:0007669"/>
    <property type="project" value="UniProtKB-KW"/>
</dbReference>
<feature type="compositionally biased region" description="Polar residues" evidence="11">
    <location>
        <begin position="7"/>
        <end position="23"/>
    </location>
</feature>
<keyword evidence="6 9" id="KW-0067">ATP-binding</keyword>
<evidence type="ECO:0000256" key="10">
    <source>
        <dbReference type="RuleBase" id="RU000304"/>
    </source>
</evidence>
<evidence type="ECO:0000256" key="2">
    <source>
        <dbReference type="ARBA" id="ARBA00022527"/>
    </source>
</evidence>
<sequence>MHKAANHNENMSTPVSPVQNLMTRDSPAKVSQEAKEGKQSCCAPHRFLTCLHTAFPCFENRKDAYERGDFSKGHSIASDHSTLSTSDVLNGNAKATIFTMSELSKATSNFSASCKIGQGGFGIVYKGKLRDGTVVAIKRAKKDMYEAQGTSQFQSEVNMLACVEHLNLVRLIGFLEDRNERILVEEYVANGNLREHLDCKFNVLLDLFQRLDIAIDVAHALTYLHLYANQPIIHRDVKSSNILLTETFRAKVADFGFSRTGPLDSGATHVSTKVKGTAGYLDPEYLMTYKLTVKSDVYAFGILLVELITGRRPIEQSRGIDQRITVRWAYKKYLDGRVTDILDPRLPKTDVTCCVMEKMFDLAFNCSAPTKQDRPTMKQATEYLWSIRKEYQTLSQSEHNQQHSGVETTPPQNQAIKSPLLSLRRVLLGDFTVAVQMIGMSERSLWC</sequence>
<dbReference type="SMART" id="SM00220">
    <property type="entry name" value="S_TKc"/>
    <property type="match status" value="1"/>
</dbReference>
<dbReference type="PANTHER" id="PTHR47989">
    <property type="entry name" value="OS01G0750732 PROTEIN"/>
    <property type="match status" value="1"/>
</dbReference>
<feature type="domain" description="Protein kinase" evidence="12">
    <location>
        <begin position="110"/>
        <end position="386"/>
    </location>
</feature>
<evidence type="ECO:0000313" key="14">
    <source>
        <dbReference type="Proteomes" id="UP000886520"/>
    </source>
</evidence>
<dbReference type="InterPro" id="IPR017441">
    <property type="entry name" value="Protein_kinase_ATP_BS"/>
</dbReference>
<evidence type="ECO:0000313" key="13">
    <source>
        <dbReference type="EMBL" id="KAI5069379.1"/>
    </source>
</evidence>
<comment type="catalytic activity">
    <reaction evidence="8">
        <text>L-seryl-[protein] + ATP = O-phospho-L-seryl-[protein] + ADP + H(+)</text>
        <dbReference type="Rhea" id="RHEA:17989"/>
        <dbReference type="Rhea" id="RHEA-COMP:9863"/>
        <dbReference type="Rhea" id="RHEA-COMP:11604"/>
        <dbReference type="ChEBI" id="CHEBI:15378"/>
        <dbReference type="ChEBI" id="CHEBI:29999"/>
        <dbReference type="ChEBI" id="CHEBI:30616"/>
        <dbReference type="ChEBI" id="CHEBI:83421"/>
        <dbReference type="ChEBI" id="CHEBI:456216"/>
        <dbReference type="EC" id="2.7.11.1"/>
    </reaction>
</comment>
<name>A0A9D4UK51_ADICA</name>
<accession>A0A9D4UK51</accession>
<dbReference type="EC" id="2.7.11.1" evidence="1"/>
<dbReference type="AlphaFoldDB" id="A0A9D4UK51"/>
<dbReference type="InterPro" id="IPR011009">
    <property type="entry name" value="Kinase-like_dom_sf"/>
</dbReference>
<evidence type="ECO:0000256" key="6">
    <source>
        <dbReference type="ARBA" id="ARBA00022840"/>
    </source>
</evidence>
<evidence type="ECO:0000256" key="3">
    <source>
        <dbReference type="ARBA" id="ARBA00022679"/>
    </source>
</evidence>
<protein>
    <recommendedName>
        <fullName evidence="1">non-specific serine/threonine protein kinase</fullName>
        <ecNumber evidence="1">2.7.11.1</ecNumber>
    </recommendedName>
</protein>
<comment type="similarity">
    <text evidence="10">Belongs to the protein kinase superfamily.</text>
</comment>
<feature type="binding site" evidence="9">
    <location>
        <position position="142"/>
    </location>
    <ligand>
        <name>ATP</name>
        <dbReference type="ChEBI" id="CHEBI:30616"/>
    </ligand>
</feature>
<dbReference type="Pfam" id="PF00069">
    <property type="entry name" value="Pkinase"/>
    <property type="match status" value="1"/>
</dbReference>
<keyword evidence="5" id="KW-0418">Kinase</keyword>
<dbReference type="InterPro" id="IPR000719">
    <property type="entry name" value="Prot_kinase_dom"/>
</dbReference>
<evidence type="ECO:0000256" key="11">
    <source>
        <dbReference type="SAM" id="MobiDB-lite"/>
    </source>
</evidence>
<dbReference type="PANTHER" id="PTHR47989:SF71">
    <property type="entry name" value="PROTEIN KINASE DOMAIN-CONTAINING PROTEIN"/>
    <property type="match status" value="1"/>
</dbReference>
<gene>
    <name evidence="13" type="ORF">GOP47_0015680</name>
</gene>
<evidence type="ECO:0000256" key="5">
    <source>
        <dbReference type="ARBA" id="ARBA00022777"/>
    </source>
</evidence>
<keyword evidence="14" id="KW-1185">Reference proteome</keyword>
<dbReference type="PROSITE" id="PS00107">
    <property type="entry name" value="PROTEIN_KINASE_ATP"/>
    <property type="match status" value="1"/>
</dbReference>
<feature type="region of interest" description="Disordered" evidence="11">
    <location>
        <begin position="1"/>
        <end position="32"/>
    </location>
</feature>
<keyword evidence="3" id="KW-0808">Transferase</keyword>
<dbReference type="SUPFAM" id="SSF56112">
    <property type="entry name" value="Protein kinase-like (PK-like)"/>
    <property type="match status" value="1"/>
</dbReference>
<dbReference type="OrthoDB" id="4062651at2759"/>
<dbReference type="Gene3D" id="3.30.200.20">
    <property type="entry name" value="Phosphorylase Kinase, domain 1"/>
    <property type="match status" value="1"/>
</dbReference>
<dbReference type="EMBL" id="JABFUD020000015">
    <property type="protein sequence ID" value="KAI5069379.1"/>
    <property type="molecule type" value="Genomic_DNA"/>
</dbReference>
<keyword evidence="2 10" id="KW-0723">Serine/threonine-protein kinase</keyword>
<dbReference type="PROSITE" id="PS50011">
    <property type="entry name" value="PROTEIN_KINASE_DOM"/>
    <property type="match status" value="1"/>
</dbReference>
<dbReference type="PROSITE" id="PS00108">
    <property type="entry name" value="PROTEIN_KINASE_ST"/>
    <property type="match status" value="1"/>
</dbReference>
<dbReference type="InterPro" id="IPR008271">
    <property type="entry name" value="Ser/Thr_kinase_AS"/>
</dbReference>
<proteinExistence type="inferred from homology"/>
<comment type="caution">
    <text evidence="13">The sequence shown here is derived from an EMBL/GenBank/DDBJ whole genome shotgun (WGS) entry which is preliminary data.</text>
</comment>
<evidence type="ECO:0000256" key="9">
    <source>
        <dbReference type="PROSITE-ProRule" id="PRU10141"/>
    </source>
</evidence>
<dbReference type="GO" id="GO:0005524">
    <property type="term" value="F:ATP binding"/>
    <property type="evidence" value="ECO:0007669"/>
    <property type="project" value="UniProtKB-UniRule"/>
</dbReference>
<evidence type="ECO:0000259" key="12">
    <source>
        <dbReference type="PROSITE" id="PS50011"/>
    </source>
</evidence>
<evidence type="ECO:0000256" key="4">
    <source>
        <dbReference type="ARBA" id="ARBA00022741"/>
    </source>
</evidence>
<comment type="catalytic activity">
    <reaction evidence="7">
        <text>L-threonyl-[protein] + ATP = O-phospho-L-threonyl-[protein] + ADP + H(+)</text>
        <dbReference type="Rhea" id="RHEA:46608"/>
        <dbReference type="Rhea" id="RHEA-COMP:11060"/>
        <dbReference type="Rhea" id="RHEA-COMP:11605"/>
        <dbReference type="ChEBI" id="CHEBI:15378"/>
        <dbReference type="ChEBI" id="CHEBI:30013"/>
        <dbReference type="ChEBI" id="CHEBI:30616"/>
        <dbReference type="ChEBI" id="CHEBI:61977"/>
        <dbReference type="ChEBI" id="CHEBI:456216"/>
        <dbReference type="EC" id="2.7.11.1"/>
    </reaction>
</comment>
<dbReference type="CDD" id="cd14066">
    <property type="entry name" value="STKc_IRAK"/>
    <property type="match status" value="1"/>
</dbReference>
<dbReference type="Gene3D" id="1.10.510.10">
    <property type="entry name" value="Transferase(Phosphotransferase) domain 1"/>
    <property type="match status" value="1"/>
</dbReference>
<reference evidence="13" key="1">
    <citation type="submission" date="2021-01" db="EMBL/GenBank/DDBJ databases">
        <title>Adiantum capillus-veneris genome.</title>
        <authorList>
            <person name="Fang Y."/>
            <person name="Liao Q."/>
        </authorList>
    </citation>
    <scope>NUCLEOTIDE SEQUENCE</scope>
    <source>
        <strain evidence="13">H3</strain>
        <tissue evidence="13">Leaf</tissue>
    </source>
</reference>
<organism evidence="13 14">
    <name type="scientific">Adiantum capillus-veneris</name>
    <name type="common">Maidenhair fern</name>
    <dbReference type="NCBI Taxonomy" id="13818"/>
    <lineage>
        <taxon>Eukaryota</taxon>
        <taxon>Viridiplantae</taxon>
        <taxon>Streptophyta</taxon>
        <taxon>Embryophyta</taxon>
        <taxon>Tracheophyta</taxon>
        <taxon>Polypodiopsida</taxon>
        <taxon>Polypodiidae</taxon>
        <taxon>Polypodiales</taxon>
        <taxon>Pteridineae</taxon>
        <taxon>Pteridaceae</taxon>
        <taxon>Vittarioideae</taxon>
        <taxon>Adiantum</taxon>
    </lineage>
</organism>
<evidence type="ECO:0000256" key="7">
    <source>
        <dbReference type="ARBA" id="ARBA00047899"/>
    </source>
</evidence>
<keyword evidence="4 9" id="KW-0547">Nucleotide-binding</keyword>
<dbReference type="FunFam" id="1.10.510.10:FF:000300">
    <property type="entry name" value="Calmodulin-binding receptor-like cytoplasmic kinase 3"/>
    <property type="match status" value="1"/>
</dbReference>
<evidence type="ECO:0000256" key="1">
    <source>
        <dbReference type="ARBA" id="ARBA00012513"/>
    </source>
</evidence>
<dbReference type="FunFam" id="3.30.200.20:FF:001335">
    <property type="entry name" value="Calmodulin-binding receptor-like cytoplasmic kinase 2"/>
    <property type="match status" value="1"/>
</dbReference>